<protein>
    <submittedName>
        <fullName evidence="2">Uncharacterized protein</fullName>
    </submittedName>
</protein>
<feature type="region of interest" description="Disordered" evidence="1">
    <location>
        <begin position="27"/>
        <end position="50"/>
    </location>
</feature>
<sequence length="88" mass="9312">MTALSLALSQPTATTAPLTAVTSVSPIVSRPPGAPSYHREPLRAEPSPEAAHRQLGAAHLKTGRHGVITIEYLVLHDIEAFSARSHTP</sequence>
<evidence type="ECO:0000313" key="2">
    <source>
        <dbReference type="EMBL" id="ACV08625.1"/>
    </source>
</evidence>
<evidence type="ECO:0000313" key="3">
    <source>
        <dbReference type="Proteomes" id="UP000000628"/>
    </source>
</evidence>
<keyword evidence="3" id="KW-1185">Reference proteome</keyword>
<name>C7R303_JONDD</name>
<dbReference type="AlphaFoldDB" id="C7R303"/>
<dbReference type="EMBL" id="CP001706">
    <property type="protein sequence ID" value="ACV08625.1"/>
    <property type="molecule type" value="Genomic_DNA"/>
</dbReference>
<reference evidence="2 3" key="1">
    <citation type="journal article" date="2009" name="Stand. Genomic Sci.">
        <title>Complete genome sequence of Jonesia denitrificans type strain (Prevot 55134).</title>
        <authorList>
            <person name="Pukall R."/>
            <person name="Gehrich-Schroter G."/>
            <person name="Lapidus A."/>
            <person name="Nolan M."/>
            <person name="Glavina Del Rio T."/>
            <person name="Lucas S."/>
            <person name="Chen F."/>
            <person name="Tice H."/>
            <person name="Pitluck S."/>
            <person name="Cheng J.F."/>
            <person name="Copeland A."/>
            <person name="Saunders E."/>
            <person name="Brettin T."/>
            <person name="Detter J.C."/>
            <person name="Bruce D."/>
            <person name="Goodwin L."/>
            <person name="Pati A."/>
            <person name="Ivanova N."/>
            <person name="Mavromatis K."/>
            <person name="Ovchinnikova G."/>
            <person name="Chen A."/>
            <person name="Palaniappan K."/>
            <person name="Land M."/>
            <person name="Hauser L."/>
            <person name="Chang Y.J."/>
            <person name="Jeffries C.D."/>
            <person name="Chain P."/>
            <person name="Goker M."/>
            <person name="Bristow J."/>
            <person name="Eisen J.A."/>
            <person name="Markowitz V."/>
            <person name="Hugenholtz P."/>
            <person name="Kyrpides N.C."/>
            <person name="Klenk H.P."/>
            <person name="Han C."/>
        </authorList>
    </citation>
    <scope>NUCLEOTIDE SEQUENCE [LARGE SCALE GENOMIC DNA]</scope>
    <source>
        <strain evidence="3">ATCC 14870 / DSM 20603 / BCRC 15368 / CIP 55.134 / JCM 11481 / NBRC 15587 / NCTC 10816 / Prevot 55134</strain>
    </source>
</reference>
<evidence type="ECO:0000256" key="1">
    <source>
        <dbReference type="SAM" id="MobiDB-lite"/>
    </source>
</evidence>
<dbReference type="KEGG" id="jde:Jden_0969"/>
<dbReference type="Proteomes" id="UP000000628">
    <property type="component" value="Chromosome"/>
</dbReference>
<dbReference type="HOGENOM" id="CLU_2464906_0_0_11"/>
<dbReference type="RefSeq" id="WP_015771253.1">
    <property type="nucleotide sequence ID" value="NC_013174.1"/>
</dbReference>
<gene>
    <name evidence="2" type="ordered locus">Jden_0969</name>
</gene>
<organism evidence="2 3">
    <name type="scientific">Jonesia denitrificans (strain ATCC 14870 / DSM 20603 / BCRC 15368 / CIP 55.134 / JCM 11481 / NBRC 15587 / NCTC 10816 / Prevot 55134)</name>
    <name type="common">Listeria denitrificans</name>
    <dbReference type="NCBI Taxonomy" id="471856"/>
    <lineage>
        <taxon>Bacteria</taxon>
        <taxon>Bacillati</taxon>
        <taxon>Actinomycetota</taxon>
        <taxon>Actinomycetes</taxon>
        <taxon>Micrococcales</taxon>
        <taxon>Jonesiaceae</taxon>
        <taxon>Jonesia</taxon>
    </lineage>
</organism>
<accession>C7R303</accession>
<proteinExistence type="predicted"/>